<dbReference type="Proteomes" id="UP000739565">
    <property type="component" value="Unassembled WGS sequence"/>
</dbReference>
<dbReference type="RefSeq" id="WP_259661197.1">
    <property type="nucleotide sequence ID" value="NZ_JAHXRI010000007.1"/>
</dbReference>
<sequence length="206" mass="22961">MPELTDARKAEIALEEIYRAEIQPIKKIGTLAADADSVGRRFIKFFNSNLGIWLLSSVILSGMATFLQREHAKSVAKAVNRLQIESTKFNVSDRVEELRFFLRNANTNAECAKALETLFRTGYPNPGHTGGSSVYSLVYAIYPLLANPHDEVIKDALETIRKMEHKYMELKGLEAGASPPANTKEGLYAQLDHLQSLQLVPAKLKD</sequence>
<evidence type="ECO:0000313" key="2">
    <source>
        <dbReference type="EMBL" id="MBZ1350788.1"/>
    </source>
</evidence>
<keyword evidence="1" id="KW-0812">Transmembrane</keyword>
<organism evidence="2 3">
    <name type="scientific">Zwartia hollandica</name>
    <dbReference type="NCBI Taxonomy" id="324606"/>
    <lineage>
        <taxon>Bacteria</taxon>
        <taxon>Pseudomonadati</taxon>
        <taxon>Pseudomonadota</taxon>
        <taxon>Betaproteobacteria</taxon>
        <taxon>Burkholderiales</taxon>
        <taxon>Alcaligenaceae</taxon>
        <taxon>Zwartia</taxon>
    </lineage>
</organism>
<keyword evidence="3" id="KW-1185">Reference proteome</keyword>
<proteinExistence type="predicted"/>
<dbReference type="EMBL" id="JAHXRI010000007">
    <property type="protein sequence ID" value="MBZ1350788.1"/>
    <property type="molecule type" value="Genomic_DNA"/>
</dbReference>
<protein>
    <submittedName>
        <fullName evidence="2">Uncharacterized protein</fullName>
    </submittedName>
</protein>
<accession>A0A953NA69</accession>
<name>A0A953NA69_9BURK</name>
<reference evidence="2" key="1">
    <citation type="submission" date="2021-07" db="EMBL/GenBank/DDBJ databases">
        <title>New genus and species of the family Alcaligenaceae.</title>
        <authorList>
            <person name="Hahn M.W."/>
        </authorList>
    </citation>
    <scope>NUCLEOTIDE SEQUENCE</scope>
    <source>
        <strain evidence="2">LF4-65</strain>
    </source>
</reference>
<feature type="transmembrane region" description="Helical" evidence="1">
    <location>
        <begin position="50"/>
        <end position="67"/>
    </location>
</feature>
<gene>
    <name evidence="2" type="ORF">KZZ10_09035</name>
</gene>
<keyword evidence="1" id="KW-0472">Membrane</keyword>
<dbReference type="AlphaFoldDB" id="A0A953NA69"/>
<comment type="caution">
    <text evidence="2">The sequence shown here is derived from an EMBL/GenBank/DDBJ whole genome shotgun (WGS) entry which is preliminary data.</text>
</comment>
<evidence type="ECO:0000256" key="1">
    <source>
        <dbReference type="SAM" id="Phobius"/>
    </source>
</evidence>
<evidence type="ECO:0000313" key="3">
    <source>
        <dbReference type="Proteomes" id="UP000739565"/>
    </source>
</evidence>
<keyword evidence="1" id="KW-1133">Transmembrane helix</keyword>